<keyword evidence="3" id="KW-0560">Oxidoreductase</keyword>
<dbReference type="PANTHER" id="PTHR11645:SF0">
    <property type="entry name" value="PYRROLINE-5-CARBOXYLATE REDUCTASE 3"/>
    <property type="match status" value="1"/>
</dbReference>
<evidence type="ECO:0000313" key="7">
    <source>
        <dbReference type="EMBL" id="MBL0374219.1"/>
    </source>
</evidence>
<dbReference type="InterPro" id="IPR036291">
    <property type="entry name" value="NAD(P)-bd_dom_sf"/>
</dbReference>
<dbReference type="Gene3D" id="1.10.3730.10">
    <property type="entry name" value="ProC C-terminal domain-like"/>
    <property type="match status" value="1"/>
</dbReference>
<evidence type="ECO:0000256" key="2">
    <source>
        <dbReference type="ARBA" id="ARBA00022857"/>
    </source>
</evidence>
<feature type="domain" description="Pyrroline-5-carboxylate reductase catalytic N-terminal" evidence="5">
    <location>
        <begin position="4"/>
        <end position="96"/>
    </location>
</feature>
<dbReference type="PIRSF" id="PIRSF000193">
    <property type="entry name" value="Pyrrol-5-carb_rd"/>
    <property type="match status" value="1"/>
</dbReference>
<evidence type="ECO:0000256" key="1">
    <source>
        <dbReference type="ARBA" id="ARBA00005525"/>
    </source>
</evidence>
<dbReference type="SUPFAM" id="SSF51735">
    <property type="entry name" value="NAD(P)-binding Rossmann-fold domains"/>
    <property type="match status" value="1"/>
</dbReference>
<dbReference type="InterPro" id="IPR008927">
    <property type="entry name" value="6-PGluconate_DH-like_C_sf"/>
</dbReference>
<protein>
    <submittedName>
        <fullName evidence="7">NAD(P)-binding domain-containing protein</fullName>
    </submittedName>
</protein>
<evidence type="ECO:0000259" key="6">
    <source>
        <dbReference type="Pfam" id="PF14748"/>
    </source>
</evidence>
<evidence type="ECO:0000313" key="8">
    <source>
        <dbReference type="Proteomes" id="UP000633219"/>
    </source>
</evidence>
<dbReference type="Proteomes" id="UP000633219">
    <property type="component" value="Unassembled WGS sequence"/>
</dbReference>
<organism evidence="7 8">
    <name type="scientific">Rhizobium setariae</name>
    <dbReference type="NCBI Taxonomy" id="2801340"/>
    <lineage>
        <taxon>Bacteria</taxon>
        <taxon>Pseudomonadati</taxon>
        <taxon>Pseudomonadota</taxon>
        <taxon>Alphaproteobacteria</taxon>
        <taxon>Hyphomicrobiales</taxon>
        <taxon>Rhizobiaceae</taxon>
        <taxon>Rhizobium/Agrobacterium group</taxon>
        <taxon>Rhizobium</taxon>
    </lineage>
</organism>
<dbReference type="Pfam" id="PF14748">
    <property type="entry name" value="P5CR_dimer"/>
    <property type="match status" value="1"/>
</dbReference>
<dbReference type="InterPro" id="IPR029036">
    <property type="entry name" value="P5CR_dimer"/>
</dbReference>
<dbReference type="EMBL" id="JAEQNC010000012">
    <property type="protein sequence ID" value="MBL0374219.1"/>
    <property type="molecule type" value="Genomic_DNA"/>
</dbReference>
<keyword evidence="8" id="KW-1185">Reference proteome</keyword>
<feature type="domain" description="Pyrroline-5-carboxylate reductase dimerisation" evidence="6">
    <location>
        <begin position="152"/>
        <end position="253"/>
    </location>
</feature>
<gene>
    <name evidence="7" type="ORF">JJB09_19520</name>
</gene>
<dbReference type="Pfam" id="PF03807">
    <property type="entry name" value="F420_oxidored"/>
    <property type="match status" value="1"/>
</dbReference>
<evidence type="ECO:0000256" key="3">
    <source>
        <dbReference type="ARBA" id="ARBA00023002"/>
    </source>
</evidence>
<dbReference type="GO" id="GO:0055129">
    <property type="term" value="P:L-proline biosynthetic process"/>
    <property type="evidence" value="ECO:0007669"/>
    <property type="project" value="TreeGrafter"/>
</dbReference>
<keyword evidence="2 4" id="KW-0521">NADP</keyword>
<comment type="similarity">
    <text evidence="1">Belongs to the pyrroline-5-carboxylate reductase family.</text>
</comment>
<dbReference type="InterPro" id="IPR028939">
    <property type="entry name" value="P5C_Rdtase_cat_N"/>
</dbReference>
<feature type="binding site" evidence="4">
    <location>
        <begin position="69"/>
        <end position="72"/>
    </location>
    <ligand>
        <name>NADP(+)</name>
        <dbReference type="ChEBI" id="CHEBI:58349"/>
    </ligand>
</feature>
<dbReference type="AlphaFoldDB" id="A0A936YP63"/>
<evidence type="ECO:0000259" key="5">
    <source>
        <dbReference type="Pfam" id="PF03807"/>
    </source>
</evidence>
<dbReference type="SUPFAM" id="SSF48179">
    <property type="entry name" value="6-phosphogluconate dehydrogenase C-terminal domain-like"/>
    <property type="match status" value="1"/>
</dbReference>
<comment type="caution">
    <text evidence="7">The sequence shown here is derived from an EMBL/GenBank/DDBJ whole genome shotgun (WGS) entry which is preliminary data.</text>
</comment>
<dbReference type="Gene3D" id="3.40.50.720">
    <property type="entry name" value="NAD(P)-binding Rossmann-like Domain"/>
    <property type="match status" value="1"/>
</dbReference>
<evidence type="ECO:0000256" key="4">
    <source>
        <dbReference type="PIRSR" id="PIRSR000193-1"/>
    </source>
</evidence>
<accession>A0A936YP63</accession>
<sequence>MTQTVCIIGVGHFATYLVAGFESAGGTMALRLFSRTPQRAERVAARHPHAEVFETPQAAIDGASVVIVATRPADVETALAGLEFADDQVVVSVAAGVTLERLKRLIDGATAVRALPVACAAINKSPILMMPENATARAVLEQLGRVYVLATEDQFTAGTALVGAFYAMMFPLMDHLAVWTAAQGLDDDLARALVVETISGASAMAEHDRHLPFKDIWTSLAVPGGISERGMSEVEKAGGLAAWSGALDAVVGKLKGGH</sequence>
<dbReference type="PANTHER" id="PTHR11645">
    <property type="entry name" value="PYRROLINE-5-CARBOXYLATE REDUCTASE"/>
    <property type="match status" value="1"/>
</dbReference>
<reference evidence="7" key="1">
    <citation type="submission" date="2021-01" db="EMBL/GenBank/DDBJ databases">
        <title>Rhizobium sp. strain KVB221 16S ribosomal RNA gene Genome sequencing and assembly.</title>
        <authorList>
            <person name="Kang M."/>
        </authorList>
    </citation>
    <scope>NUCLEOTIDE SEQUENCE</scope>
    <source>
        <strain evidence="7">KVB221</strain>
    </source>
</reference>
<name>A0A936YP63_9HYPH</name>
<dbReference type="InterPro" id="IPR000304">
    <property type="entry name" value="Pyrroline-COOH_reductase"/>
</dbReference>
<dbReference type="GO" id="GO:0004735">
    <property type="term" value="F:pyrroline-5-carboxylate reductase activity"/>
    <property type="evidence" value="ECO:0007669"/>
    <property type="project" value="InterPro"/>
</dbReference>
<dbReference type="RefSeq" id="WP_201662187.1">
    <property type="nucleotide sequence ID" value="NZ_JAEQNC010000012.1"/>
</dbReference>
<proteinExistence type="inferred from homology"/>